<protein>
    <submittedName>
        <fullName evidence="6">Serine/threonine kinase 16</fullName>
    </submittedName>
</protein>
<feature type="transmembrane region" description="Helical" evidence="5">
    <location>
        <begin position="194"/>
        <end position="213"/>
    </location>
</feature>
<proteinExistence type="predicted"/>
<evidence type="ECO:0000256" key="1">
    <source>
        <dbReference type="ARBA" id="ARBA00004141"/>
    </source>
</evidence>
<feature type="transmembrane region" description="Helical" evidence="5">
    <location>
        <begin position="219"/>
        <end position="240"/>
    </location>
</feature>
<feature type="transmembrane region" description="Helical" evidence="5">
    <location>
        <begin position="418"/>
        <end position="437"/>
    </location>
</feature>
<evidence type="ECO:0000256" key="4">
    <source>
        <dbReference type="ARBA" id="ARBA00023136"/>
    </source>
</evidence>
<keyword evidence="7" id="KW-1185">Reference proteome</keyword>
<feature type="transmembrane region" description="Helical" evidence="5">
    <location>
        <begin position="109"/>
        <end position="126"/>
    </location>
</feature>
<keyword evidence="3 5" id="KW-1133">Transmembrane helix</keyword>
<feature type="transmembrane region" description="Helical" evidence="5">
    <location>
        <begin position="443"/>
        <end position="469"/>
    </location>
</feature>
<gene>
    <name evidence="6" type="ORF">NKR23_g5612</name>
</gene>
<sequence>MSLRETAAHEHGNIDESQVPGSVQLVDLEETIATRHARGHKDIILVPTPSADPEDPLNWSPGRKRLALTCTLLYTWFNGMALSVVYSVLVPLSSALDVSVADLNAGTGYMFLFCGWGLLFWQPFALQYGKRFTYLSSLVALTAVTVWSPYARGNGQWIARCIVSGFVGAPIESLPETSITDIYFAHERGTYLGWYAWTLASSNFFAPVITGFINDSVGYKWAFFFQAIFCGVTTLFLFFFMEETNFDRSTVGVVADPAGAEKADLSRAEAGAVLEKTAPGAASGDNTDDSIAVPAAGESTVFRRKTYLQKLALVDKPRPFMMHWRAWQILKLITWPVVFYSGFSYGTYLIWFNILNATASIILGGAPYNFKPSIVGLSYIACIIGVTIASAFTGIFSDWFVIRLARRNKGVFEPEHRLWLFAVTTIILPAGSILWGVGAAHHIHWFGLLVALCMIALCNGAGVTLSVAYLVDAYRDLAGDALASCIIIRNTMSFAIGYGITPWLDGLGTQDCFISVAFVGLAICAVFLVMIKWGKTLREMKRVDYWREVRIRVDKGLVH</sequence>
<dbReference type="EMBL" id="JANBVO010000015">
    <property type="protein sequence ID" value="KAJ9145133.1"/>
    <property type="molecule type" value="Genomic_DNA"/>
</dbReference>
<dbReference type="Proteomes" id="UP001174694">
    <property type="component" value="Unassembled WGS sequence"/>
</dbReference>
<dbReference type="InterPro" id="IPR036259">
    <property type="entry name" value="MFS_trans_sf"/>
</dbReference>
<dbReference type="GO" id="GO:0005886">
    <property type="term" value="C:plasma membrane"/>
    <property type="evidence" value="ECO:0007669"/>
    <property type="project" value="TreeGrafter"/>
</dbReference>
<organism evidence="6 7">
    <name type="scientific">Pleurostoma richardsiae</name>
    <dbReference type="NCBI Taxonomy" id="41990"/>
    <lineage>
        <taxon>Eukaryota</taxon>
        <taxon>Fungi</taxon>
        <taxon>Dikarya</taxon>
        <taxon>Ascomycota</taxon>
        <taxon>Pezizomycotina</taxon>
        <taxon>Sordariomycetes</taxon>
        <taxon>Sordariomycetidae</taxon>
        <taxon>Calosphaeriales</taxon>
        <taxon>Pleurostomataceae</taxon>
        <taxon>Pleurostoma</taxon>
    </lineage>
</organism>
<evidence type="ECO:0000313" key="7">
    <source>
        <dbReference type="Proteomes" id="UP001174694"/>
    </source>
</evidence>
<keyword evidence="2 5" id="KW-0812">Transmembrane</keyword>
<feature type="transmembrane region" description="Helical" evidence="5">
    <location>
        <begin position="513"/>
        <end position="531"/>
    </location>
</feature>
<name>A0AA38RFI9_9PEZI</name>
<keyword evidence="6" id="KW-0418">Kinase</keyword>
<dbReference type="AlphaFoldDB" id="A0AA38RFI9"/>
<evidence type="ECO:0000256" key="2">
    <source>
        <dbReference type="ARBA" id="ARBA00022692"/>
    </source>
</evidence>
<dbReference type="PANTHER" id="PTHR23502">
    <property type="entry name" value="MAJOR FACILITATOR SUPERFAMILY"/>
    <property type="match status" value="1"/>
</dbReference>
<evidence type="ECO:0000313" key="6">
    <source>
        <dbReference type="EMBL" id="KAJ9145133.1"/>
    </source>
</evidence>
<accession>A0AA38RFI9</accession>
<comment type="subcellular location">
    <subcellularLocation>
        <location evidence="1">Membrane</location>
        <topology evidence="1">Multi-pass membrane protein</topology>
    </subcellularLocation>
</comment>
<dbReference type="InterPro" id="IPR011701">
    <property type="entry name" value="MFS"/>
</dbReference>
<comment type="caution">
    <text evidence="6">The sequence shown here is derived from an EMBL/GenBank/DDBJ whole genome shotgun (WGS) entry which is preliminary data.</text>
</comment>
<keyword evidence="4 5" id="KW-0472">Membrane</keyword>
<dbReference type="Gene3D" id="1.20.1250.20">
    <property type="entry name" value="MFS general substrate transporter like domains"/>
    <property type="match status" value="1"/>
</dbReference>
<dbReference type="PANTHER" id="PTHR23502:SF30">
    <property type="entry name" value="TRANSPORTER, PUTATIVE (AFU_ORTHOLOGUE AFUA_8G04702)-RELATED"/>
    <property type="match status" value="1"/>
</dbReference>
<feature type="transmembrane region" description="Helical" evidence="5">
    <location>
        <begin position="66"/>
        <end position="89"/>
    </location>
</feature>
<reference evidence="6" key="1">
    <citation type="submission" date="2022-07" db="EMBL/GenBank/DDBJ databases">
        <title>Fungi with potential for degradation of polypropylene.</title>
        <authorList>
            <person name="Gostincar C."/>
        </authorList>
    </citation>
    <scope>NUCLEOTIDE SEQUENCE</scope>
    <source>
        <strain evidence="6">EXF-13308</strain>
    </source>
</reference>
<feature type="transmembrane region" description="Helical" evidence="5">
    <location>
        <begin position="332"/>
        <end position="354"/>
    </location>
</feature>
<feature type="transmembrane region" description="Helical" evidence="5">
    <location>
        <begin position="374"/>
        <end position="397"/>
    </location>
</feature>
<evidence type="ECO:0000256" key="3">
    <source>
        <dbReference type="ARBA" id="ARBA00022989"/>
    </source>
</evidence>
<dbReference type="Pfam" id="PF07690">
    <property type="entry name" value="MFS_1"/>
    <property type="match status" value="1"/>
</dbReference>
<dbReference type="GO" id="GO:0022857">
    <property type="term" value="F:transmembrane transporter activity"/>
    <property type="evidence" value="ECO:0007669"/>
    <property type="project" value="InterPro"/>
</dbReference>
<evidence type="ECO:0000256" key="5">
    <source>
        <dbReference type="SAM" id="Phobius"/>
    </source>
</evidence>
<keyword evidence="6" id="KW-0808">Transferase</keyword>
<dbReference type="GO" id="GO:0016301">
    <property type="term" value="F:kinase activity"/>
    <property type="evidence" value="ECO:0007669"/>
    <property type="project" value="UniProtKB-KW"/>
</dbReference>
<dbReference type="SUPFAM" id="SSF103473">
    <property type="entry name" value="MFS general substrate transporter"/>
    <property type="match status" value="1"/>
</dbReference>
<feature type="transmembrane region" description="Helical" evidence="5">
    <location>
        <begin position="481"/>
        <end position="501"/>
    </location>
</feature>